<protein>
    <submittedName>
        <fullName evidence="2">Uncharacterized protein</fullName>
    </submittedName>
</protein>
<reference evidence="2" key="1">
    <citation type="journal article" date="2020" name="J Insects Food Feed">
        <title>The yellow mealworm (Tenebrio molitor) genome: a resource for the emerging insects as food and feed industry.</title>
        <authorList>
            <person name="Eriksson T."/>
            <person name="Andere A."/>
            <person name="Kelstrup H."/>
            <person name="Emery V."/>
            <person name="Picard C."/>
        </authorList>
    </citation>
    <scope>NUCLEOTIDE SEQUENCE</scope>
    <source>
        <strain evidence="2">Stoneville</strain>
        <tissue evidence="2">Whole head</tissue>
    </source>
</reference>
<sequence>MTNTINPLKLIEINRRRMDYHQFGIKRQNRRSKIVQLFSPDQSSEVFMACHGLPITWRKKHTRRQDLTITIVVTTKKNSDGEPVARRSYCLEWAKKSLTSLPPPRGSSSGVHRSQAAVVRRRAQNAAKPPLKEKGIVDKQLTREFKSFILLDAIPDLRDSMNTYKNVCFDFFAKYHPSSKRCLPIQKRAHRYHEQDNLRKGVPLTSCLMKIVLDLITVSALFRARCRHVIEFPTNISLPFGTCTVVSAPPVVGPEPSPDDVLQPLTGPYRITTMSVYDGAYSTIAIATDDVGRGVSPMRGLTAIVCYAGRILRAIKGGGGPRVNCFREEATWGTTDGREVLYGRQLSRIYESVENFESENLTSGLELANIAICASFQTQKGTYSVSILAIYQKIVLI</sequence>
<evidence type="ECO:0000256" key="1">
    <source>
        <dbReference type="SAM" id="MobiDB-lite"/>
    </source>
</evidence>
<dbReference type="Proteomes" id="UP000719412">
    <property type="component" value="Unassembled WGS sequence"/>
</dbReference>
<gene>
    <name evidence="2" type="ORF">GEV33_012343</name>
</gene>
<dbReference type="AlphaFoldDB" id="A0A8J6H9Y0"/>
<reference evidence="2" key="2">
    <citation type="submission" date="2021-08" db="EMBL/GenBank/DDBJ databases">
        <authorList>
            <person name="Eriksson T."/>
        </authorList>
    </citation>
    <scope>NUCLEOTIDE SEQUENCE</scope>
    <source>
        <strain evidence="2">Stoneville</strain>
        <tissue evidence="2">Whole head</tissue>
    </source>
</reference>
<evidence type="ECO:0000313" key="2">
    <source>
        <dbReference type="EMBL" id="KAH0810446.1"/>
    </source>
</evidence>
<evidence type="ECO:0000313" key="3">
    <source>
        <dbReference type="Proteomes" id="UP000719412"/>
    </source>
</evidence>
<feature type="region of interest" description="Disordered" evidence="1">
    <location>
        <begin position="100"/>
        <end position="133"/>
    </location>
</feature>
<proteinExistence type="predicted"/>
<comment type="caution">
    <text evidence="2">The sequence shown here is derived from an EMBL/GenBank/DDBJ whole genome shotgun (WGS) entry which is preliminary data.</text>
</comment>
<organism evidence="2 3">
    <name type="scientific">Tenebrio molitor</name>
    <name type="common">Yellow mealworm beetle</name>
    <dbReference type="NCBI Taxonomy" id="7067"/>
    <lineage>
        <taxon>Eukaryota</taxon>
        <taxon>Metazoa</taxon>
        <taxon>Ecdysozoa</taxon>
        <taxon>Arthropoda</taxon>
        <taxon>Hexapoda</taxon>
        <taxon>Insecta</taxon>
        <taxon>Pterygota</taxon>
        <taxon>Neoptera</taxon>
        <taxon>Endopterygota</taxon>
        <taxon>Coleoptera</taxon>
        <taxon>Polyphaga</taxon>
        <taxon>Cucujiformia</taxon>
        <taxon>Tenebrionidae</taxon>
        <taxon>Tenebrio</taxon>
    </lineage>
</organism>
<keyword evidence="3" id="KW-1185">Reference proteome</keyword>
<name>A0A8J6H9Y0_TENMO</name>
<dbReference type="EMBL" id="JABDTM020027480">
    <property type="protein sequence ID" value="KAH0810446.1"/>
    <property type="molecule type" value="Genomic_DNA"/>
</dbReference>
<accession>A0A8J6H9Y0</accession>